<protein>
    <submittedName>
        <fullName evidence="1">C_GCAxxG_C_C family probable redox protein</fullName>
    </submittedName>
</protein>
<dbReference type="AlphaFoldDB" id="A0A285HNQ6"/>
<keyword evidence="2" id="KW-1185">Reference proteome</keyword>
<dbReference type="NCBIfam" id="TIGR01909">
    <property type="entry name" value="C_GCAxxG_C_C"/>
    <property type="match status" value="1"/>
</dbReference>
<dbReference type="EMBL" id="OBDZ01000022">
    <property type="protein sequence ID" value="SNY37370.1"/>
    <property type="molecule type" value="Genomic_DNA"/>
</dbReference>
<evidence type="ECO:0000313" key="1">
    <source>
        <dbReference type="EMBL" id="SNY37370.1"/>
    </source>
</evidence>
<sequence>MKVRTEIAKDKFSKGFNCSQSVLVAFFQDLGLKEEDLLKISSGFGGGMGRMQKTCGAVTGAFMVIGYLNGRYQEGDTASKAKTYDLIQKFADDFKEVNGTINCLELLGVNFNDEEAMKEAVKQGGFKDQCLKYILDAVEIIESRYL</sequence>
<dbReference type="STRING" id="1413210.U472_11880"/>
<gene>
    <name evidence="1" type="ORF">SAMN06265827_12213</name>
</gene>
<dbReference type="OrthoDB" id="9791535at2"/>
<evidence type="ECO:0000313" key="2">
    <source>
        <dbReference type="Proteomes" id="UP000219573"/>
    </source>
</evidence>
<proteinExistence type="predicted"/>
<name>A0A285HNQ6_9FIRM</name>
<dbReference type="Proteomes" id="UP000219573">
    <property type="component" value="Unassembled WGS sequence"/>
</dbReference>
<dbReference type="InterPro" id="IPR010181">
    <property type="entry name" value="CGCAxxGCC_motif"/>
</dbReference>
<accession>A0A285HNQ6</accession>
<reference evidence="2" key="1">
    <citation type="submission" date="2017-09" db="EMBL/GenBank/DDBJ databases">
        <authorList>
            <person name="Varghese N."/>
            <person name="Submissions S."/>
        </authorList>
    </citation>
    <scope>NUCLEOTIDE SEQUENCE [LARGE SCALE GENOMIC DNA]</scope>
    <source>
        <strain evidence="2">MSL47</strain>
    </source>
</reference>
<dbReference type="RefSeq" id="WP_097018702.1">
    <property type="nucleotide sequence ID" value="NZ_OBDZ01000022.1"/>
</dbReference>
<organism evidence="1 2">
    <name type="scientific">Orenia metallireducens</name>
    <dbReference type="NCBI Taxonomy" id="1413210"/>
    <lineage>
        <taxon>Bacteria</taxon>
        <taxon>Bacillati</taxon>
        <taxon>Bacillota</taxon>
        <taxon>Clostridia</taxon>
        <taxon>Halanaerobiales</taxon>
        <taxon>Halobacteroidaceae</taxon>
        <taxon>Orenia</taxon>
    </lineage>
</organism>
<dbReference type="Pfam" id="PF09719">
    <property type="entry name" value="C_GCAxxG_C_C"/>
    <property type="match status" value="1"/>
</dbReference>